<gene>
    <name evidence="8" type="ORF">PPERSA_03646</name>
</gene>
<evidence type="ECO:0000313" key="8">
    <source>
        <dbReference type="EMBL" id="KRX10339.1"/>
    </source>
</evidence>
<evidence type="ECO:0000256" key="4">
    <source>
        <dbReference type="ARBA" id="ARBA00023134"/>
    </source>
</evidence>
<dbReference type="PROSITE" id="PS51420">
    <property type="entry name" value="RHO"/>
    <property type="match status" value="1"/>
</dbReference>
<dbReference type="Gene3D" id="3.40.50.300">
    <property type="entry name" value="P-loop containing nucleotide triphosphate hydrolases"/>
    <property type="match status" value="1"/>
</dbReference>
<evidence type="ECO:0000256" key="5">
    <source>
        <dbReference type="ARBA" id="ARBA00023136"/>
    </source>
</evidence>
<evidence type="ECO:0000256" key="3">
    <source>
        <dbReference type="ARBA" id="ARBA00022741"/>
    </source>
</evidence>
<keyword evidence="8" id="KW-0378">Hydrolase</keyword>
<evidence type="ECO:0000313" key="9">
    <source>
        <dbReference type="Proteomes" id="UP000054937"/>
    </source>
</evidence>
<dbReference type="GO" id="GO:0003924">
    <property type="term" value="F:GTPase activity"/>
    <property type="evidence" value="ECO:0007669"/>
    <property type="project" value="InterPro"/>
</dbReference>
<evidence type="ECO:0000256" key="2">
    <source>
        <dbReference type="ARBA" id="ARBA00006270"/>
    </source>
</evidence>
<dbReference type="SMART" id="SM00175">
    <property type="entry name" value="RAB"/>
    <property type="match status" value="1"/>
</dbReference>
<dbReference type="InParanoid" id="A0A0V0R786"/>
<dbReference type="SUPFAM" id="SSF52540">
    <property type="entry name" value="P-loop containing nucleoside triphosphate hydrolases"/>
    <property type="match status" value="1"/>
</dbReference>
<evidence type="ECO:0000256" key="6">
    <source>
        <dbReference type="ARBA" id="ARBA00023288"/>
    </source>
</evidence>
<accession>A0A0V0R786</accession>
<dbReference type="PROSITE" id="PS51421">
    <property type="entry name" value="RAS"/>
    <property type="match status" value="1"/>
</dbReference>
<keyword evidence="4" id="KW-0342">GTP-binding</keyword>
<dbReference type="GO" id="GO:0005525">
    <property type="term" value="F:GTP binding"/>
    <property type="evidence" value="ECO:0007669"/>
    <property type="project" value="UniProtKB-KW"/>
</dbReference>
<dbReference type="SMART" id="SM00173">
    <property type="entry name" value="RAS"/>
    <property type="match status" value="1"/>
</dbReference>
<sequence length="210" mass="24153">MYQNDYDYMLRLLIVGNSSVGKTCLLRRFSEGQFNQNFIPTVGIDFAVKNLKIDNKIVKVQIFDTAGQERFKSIISSYFRNADGILVVYDVTDKQSFEDLQDYWIRDIRINCQENVKLILLGNKSDLEDQRQVSKEQGIKLAEQMQIVSMETSAKTEQGVREAFEAIVKDIYYKKKIEEPTTQTGGFNKLDTKKQKKQKNKNDNSSGGCC</sequence>
<keyword evidence="9" id="KW-1185">Reference proteome</keyword>
<protein>
    <submittedName>
        <fullName evidence="8">p-loop containing nucleoside triphosphate hydrolase</fullName>
    </submittedName>
</protein>
<evidence type="ECO:0000256" key="1">
    <source>
        <dbReference type="ARBA" id="ARBA00004308"/>
    </source>
</evidence>
<keyword evidence="3" id="KW-0547">Nucleotide-binding</keyword>
<dbReference type="PROSITE" id="PS51419">
    <property type="entry name" value="RAB"/>
    <property type="match status" value="1"/>
</dbReference>
<reference evidence="8 9" key="1">
    <citation type="journal article" date="2015" name="Sci. Rep.">
        <title>Genome of the facultative scuticociliatosis pathogen Pseudocohnilembus persalinus provides insight into its virulence through horizontal gene transfer.</title>
        <authorList>
            <person name="Xiong J."/>
            <person name="Wang G."/>
            <person name="Cheng J."/>
            <person name="Tian M."/>
            <person name="Pan X."/>
            <person name="Warren A."/>
            <person name="Jiang C."/>
            <person name="Yuan D."/>
            <person name="Miao W."/>
        </authorList>
    </citation>
    <scope>NUCLEOTIDE SEQUENCE [LARGE SCALE GENOMIC DNA]</scope>
    <source>
        <strain evidence="8">36N120E</strain>
    </source>
</reference>
<dbReference type="SMART" id="SM00174">
    <property type="entry name" value="RHO"/>
    <property type="match status" value="1"/>
</dbReference>
<dbReference type="Pfam" id="PF00071">
    <property type="entry name" value="Ras"/>
    <property type="match status" value="1"/>
</dbReference>
<dbReference type="InterPro" id="IPR027417">
    <property type="entry name" value="P-loop_NTPase"/>
</dbReference>
<comment type="similarity">
    <text evidence="2">Belongs to the small GTPase superfamily. Rab family.</text>
</comment>
<dbReference type="PANTHER" id="PTHR47980">
    <property type="entry name" value="LD44762P"/>
    <property type="match status" value="1"/>
</dbReference>
<dbReference type="PRINTS" id="PR00449">
    <property type="entry name" value="RASTRNSFRMNG"/>
</dbReference>
<dbReference type="SMART" id="SM00177">
    <property type="entry name" value="ARF"/>
    <property type="match status" value="1"/>
</dbReference>
<dbReference type="NCBIfam" id="TIGR00231">
    <property type="entry name" value="small_GTP"/>
    <property type="match status" value="1"/>
</dbReference>
<dbReference type="InterPro" id="IPR005225">
    <property type="entry name" value="Small_GTP-bd"/>
</dbReference>
<evidence type="ECO:0000256" key="7">
    <source>
        <dbReference type="SAM" id="MobiDB-lite"/>
    </source>
</evidence>
<keyword evidence="6" id="KW-0449">Lipoprotein</keyword>
<dbReference type="EMBL" id="LDAU01000030">
    <property type="protein sequence ID" value="KRX10339.1"/>
    <property type="molecule type" value="Genomic_DNA"/>
</dbReference>
<feature type="region of interest" description="Disordered" evidence="7">
    <location>
        <begin position="182"/>
        <end position="210"/>
    </location>
</feature>
<dbReference type="SMART" id="SM00176">
    <property type="entry name" value="RAN"/>
    <property type="match status" value="1"/>
</dbReference>
<dbReference type="AlphaFoldDB" id="A0A0V0R786"/>
<dbReference type="PROSITE" id="PS51417">
    <property type="entry name" value="ARF"/>
    <property type="match status" value="1"/>
</dbReference>
<dbReference type="OMA" id="KTCIIFR"/>
<organism evidence="8 9">
    <name type="scientific">Pseudocohnilembus persalinus</name>
    <name type="common">Ciliate</name>
    <dbReference type="NCBI Taxonomy" id="266149"/>
    <lineage>
        <taxon>Eukaryota</taxon>
        <taxon>Sar</taxon>
        <taxon>Alveolata</taxon>
        <taxon>Ciliophora</taxon>
        <taxon>Intramacronucleata</taxon>
        <taxon>Oligohymenophorea</taxon>
        <taxon>Scuticociliatia</taxon>
        <taxon>Philasterida</taxon>
        <taxon>Pseudocohnilembidae</taxon>
        <taxon>Pseudocohnilembus</taxon>
    </lineage>
</organism>
<name>A0A0V0R786_PSEPJ</name>
<comment type="subcellular location">
    <subcellularLocation>
        <location evidence="1">Endomembrane system</location>
    </subcellularLocation>
</comment>
<dbReference type="OrthoDB" id="5976022at2759"/>
<dbReference type="GO" id="GO:0012505">
    <property type="term" value="C:endomembrane system"/>
    <property type="evidence" value="ECO:0007669"/>
    <property type="project" value="UniProtKB-SubCell"/>
</dbReference>
<comment type="caution">
    <text evidence="8">The sequence shown here is derived from an EMBL/GenBank/DDBJ whole genome shotgun (WGS) entry which is preliminary data.</text>
</comment>
<dbReference type="InterPro" id="IPR050305">
    <property type="entry name" value="Small_GTPase_Rab"/>
</dbReference>
<proteinExistence type="inferred from homology"/>
<dbReference type="FunFam" id="3.40.50.300:FF:000586">
    <property type="entry name" value="Rab family GTPase"/>
    <property type="match status" value="1"/>
</dbReference>
<dbReference type="CDD" id="cd00154">
    <property type="entry name" value="Rab"/>
    <property type="match status" value="1"/>
</dbReference>
<dbReference type="InterPro" id="IPR001806">
    <property type="entry name" value="Small_GTPase"/>
</dbReference>
<dbReference type="Proteomes" id="UP000054937">
    <property type="component" value="Unassembled WGS sequence"/>
</dbReference>
<keyword evidence="5" id="KW-0472">Membrane</keyword>